<keyword evidence="3 8" id="KW-0547">Nucleotide-binding</keyword>
<reference evidence="11 12" key="1">
    <citation type="submission" date="2019-12" db="EMBL/GenBank/DDBJ databases">
        <title>Shinella granuli gen. nov., sp. nov., and proposal of the reclassification of Zoogloea ramigera ATCC 19623 as Shinella zoogloeoides sp. nov.</title>
        <authorList>
            <person name="Gao J."/>
        </authorList>
    </citation>
    <scope>NUCLEOTIDE SEQUENCE [LARGE SCALE GENOMIC DNA]</scope>
    <source>
        <strain evidence="11 12">DSM 287</strain>
    </source>
</reference>
<dbReference type="InterPro" id="IPR004520">
    <property type="entry name" value="GTPase_MnmE"/>
</dbReference>
<sequence length="441" mass="47350">MNATDTIFALSSGGLPSGVAVIRLSGPESRNAVEQLCGSVPAPRRASLLSIRKRNGDKLDEGLVLFFPGPHSFTGEDCAELQIHGGRATVKAVLAALASFEGLRVAEAGEFSRRAFTNGRMDLVEVEGLADLIAAETEMQRRLAVEQASGGLSRLYDSWAKRLTHGRAMIEAELDFADEDDVPGSVAGSIWNDMRALEEEITNHLSGARAGEILRDGLHVVIAGPPNAGKSSLLNHLARRDVAIVTDIPGTTRDVLHVDLDLSGFAVRLYDTAGLRETDDIVEREGIRRAQLSMATAHLVLLLSEDAAAHWEEMLGDYAGPVIRVQTKTDIALPALREVRADAMISVRTGEGIPALLDLVASYLPDMESGSALALPTRQRHALHLETARVHIVSALEAQSAGLDIQAEHLRLAGQALGRVTGRVDVEHLLDVIFSEFCIGK</sequence>
<evidence type="ECO:0000256" key="1">
    <source>
        <dbReference type="ARBA" id="ARBA00011043"/>
    </source>
</evidence>
<dbReference type="Gene3D" id="3.30.1360.120">
    <property type="entry name" value="Probable tRNA modification gtpase trme, domain 1"/>
    <property type="match status" value="1"/>
</dbReference>
<keyword evidence="5 8" id="KW-0460">Magnesium</keyword>
<evidence type="ECO:0000256" key="4">
    <source>
        <dbReference type="ARBA" id="ARBA00022801"/>
    </source>
</evidence>
<comment type="similarity">
    <text evidence="1 8 9">Belongs to the TRAFAC class TrmE-Era-EngA-EngB-Septin-like GTPase superfamily. TrmE GTPase family.</text>
</comment>
<evidence type="ECO:0000256" key="8">
    <source>
        <dbReference type="HAMAP-Rule" id="MF_00379"/>
    </source>
</evidence>
<dbReference type="InterPro" id="IPR006073">
    <property type="entry name" value="GTP-bd"/>
</dbReference>
<keyword evidence="4 8" id="KW-0378">Hydrolase</keyword>
<dbReference type="Pfam" id="PF10396">
    <property type="entry name" value="TrmE_N"/>
    <property type="match status" value="1"/>
</dbReference>
<protein>
    <recommendedName>
        <fullName evidence="8">tRNA modification GTPase MnmE</fullName>
        <ecNumber evidence="8">3.6.-.-</ecNumber>
    </recommendedName>
</protein>
<dbReference type="Proteomes" id="UP000440304">
    <property type="component" value="Unassembled WGS sequence"/>
</dbReference>
<keyword evidence="8" id="KW-0963">Cytoplasm</keyword>
<comment type="function">
    <text evidence="8">Exhibits a very high intrinsic GTPase hydrolysis rate. Involved in the addition of a carboxymethylaminomethyl (cmnm) group at the wobble position (U34) of certain tRNAs, forming tRNA-cmnm(5)s(2)U34.</text>
</comment>
<dbReference type="InterPro" id="IPR027266">
    <property type="entry name" value="TrmE/GcvT-like"/>
</dbReference>
<feature type="binding site" evidence="8">
    <location>
        <position position="246"/>
    </location>
    <ligand>
        <name>K(+)</name>
        <dbReference type="ChEBI" id="CHEBI:29103"/>
    </ligand>
</feature>
<dbReference type="PANTHER" id="PTHR42714:SF2">
    <property type="entry name" value="TRNA MODIFICATION GTPASE GTPBP3, MITOCHONDRIAL"/>
    <property type="match status" value="1"/>
</dbReference>
<feature type="binding site" evidence="8">
    <location>
        <position position="248"/>
    </location>
    <ligand>
        <name>K(+)</name>
        <dbReference type="ChEBI" id="CHEBI:29103"/>
    </ligand>
</feature>
<feature type="binding site" evidence="8">
    <location>
        <begin position="271"/>
        <end position="274"/>
    </location>
    <ligand>
        <name>GTP</name>
        <dbReference type="ChEBI" id="CHEBI:37565"/>
    </ligand>
</feature>
<evidence type="ECO:0000313" key="12">
    <source>
        <dbReference type="Proteomes" id="UP000440304"/>
    </source>
</evidence>
<accession>A0A6N8TF26</accession>
<dbReference type="CDD" id="cd04164">
    <property type="entry name" value="trmE"/>
    <property type="match status" value="1"/>
</dbReference>
<dbReference type="RefSeq" id="WP_160786172.1">
    <property type="nucleotide sequence ID" value="NZ_CP086610.1"/>
</dbReference>
<keyword evidence="2 8" id="KW-0819">tRNA processing</keyword>
<organism evidence="11 12">
    <name type="scientific">Shinella zoogloeoides</name>
    <name type="common">Crabtreella saccharophila</name>
    <dbReference type="NCBI Taxonomy" id="352475"/>
    <lineage>
        <taxon>Bacteria</taxon>
        <taxon>Pseudomonadati</taxon>
        <taxon>Pseudomonadota</taxon>
        <taxon>Alphaproteobacteria</taxon>
        <taxon>Hyphomicrobiales</taxon>
        <taxon>Rhizobiaceae</taxon>
        <taxon>Shinella</taxon>
    </lineage>
</organism>
<feature type="binding site" evidence="8">
    <location>
        <position position="23"/>
    </location>
    <ligand>
        <name>(6S)-5-formyl-5,6,7,8-tetrahydrofolate</name>
        <dbReference type="ChEBI" id="CHEBI:57457"/>
    </ligand>
</feature>
<name>A0A6N8TF26_SHIZO</name>
<feature type="binding site" evidence="8">
    <location>
        <begin position="227"/>
        <end position="232"/>
    </location>
    <ligand>
        <name>GTP</name>
        <dbReference type="ChEBI" id="CHEBI:37565"/>
    </ligand>
</feature>
<evidence type="ECO:0000256" key="2">
    <source>
        <dbReference type="ARBA" id="ARBA00022694"/>
    </source>
</evidence>
<dbReference type="GO" id="GO:0030488">
    <property type="term" value="P:tRNA methylation"/>
    <property type="evidence" value="ECO:0007669"/>
    <property type="project" value="TreeGrafter"/>
</dbReference>
<evidence type="ECO:0000256" key="9">
    <source>
        <dbReference type="RuleBase" id="RU003313"/>
    </source>
</evidence>
<dbReference type="InterPro" id="IPR005225">
    <property type="entry name" value="Small_GTP-bd"/>
</dbReference>
<keyword evidence="7 8" id="KW-0342">GTP-binding</keyword>
<dbReference type="Pfam" id="PF12631">
    <property type="entry name" value="MnmE_helical"/>
    <property type="match status" value="1"/>
</dbReference>
<dbReference type="Gene3D" id="1.20.120.430">
    <property type="entry name" value="tRNA modification GTPase MnmE domain 2"/>
    <property type="match status" value="1"/>
</dbReference>
<dbReference type="GO" id="GO:0005525">
    <property type="term" value="F:GTP binding"/>
    <property type="evidence" value="ECO:0007669"/>
    <property type="project" value="UniProtKB-UniRule"/>
</dbReference>
<dbReference type="InterPro" id="IPR027368">
    <property type="entry name" value="MnmE_dom2"/>
</dbReference>
<dbReference type="HAMAP" id="MF_00379">
    <property type="entry name" value="GTPase_MnmE"/>
    <property type="match status" value="1"/>
</dbReference>
<dbReference type="GO" id="GO:0005737">
    <property type="term" value="C:cytoplasm"/>
    <property type="evidence" value="ECO:0007669"/>
    <property type="project" value="UniProtKB-SubCell"/>
</dbReference>
<gene>
    <name evidence="8 11" type="primary">mnmE</name>
    <name evidence="8" type="synonym">trmE</name>
    <name evidence="11" type="ORF">GR156_10715</name>
</gene>
<dbReference type="InterPro" id="IPR031168">
    <property type="entry name" value="G_TrmE"/>
</dbReference>
<evidence type="ECO:0000256" key="7">
    <source>
        <dbReference type="ARBA" id="ARBA00023134"/>
    </source>
</evidence>
<dbReference type="FunFam" id="3.30.1360.120:FF:000007">
    <property type="entry name" value="tRNA modification GTPase GTPBP3, mitochondrial"/>
    <property type="match status" value="1"/>
</dbReference>
<dbReference type="NCBIfam" id="NF003661">
    <property type="entry name" value="PRK05291.1-3"/>
    <property type="match status" value="1"/>
</dbReference>
<comment type="caution">
    <text evidence="11">The sequence shown here is derived from an EMBL/GenBank/DDBJ whole genome shotgun (WGS) entry which is preliminary data.</text>
</comment>
<feature type="binding site" evidence="8">
    <location>
        <position position="441"/>
    </location>
    <ligand>
        <name>(6S)-5-formyl-5,6,7,8-tetrahydrofolate</name>
        <dbReference type="ChEBI" id="CHEBI:57457"/>
    </ligand>
</feature>
<dbReference type="EC" id="3.6.-.-" evidence="8"/>
<dbReference type="NCBIfam" id="TIGR00231">
    <property type="entry name" value="small_GTP"/>
    <property type="match status" value="1"/>
</dbReference>
<dbReference type="GO" id="GO:0003924">
    <property type="term" value="F:GTPase activity"/>
    <property type="evidence" value="ECO:0007669"/>
    <property type="project" value="UniProtKB-UniRule"/>
</dbReference>
<keyword evidence="6 8" id="KW-0630">Potassium</keyword>
<dbReference type="PANTHER" id="PTHR42714">
    <property type="entry name" value="TRNA MODIFICATION GTPASE GTPBP3"/>
    <property type="match status" value="1"/>
</dbReference>
<feature type="binding site" evidence="8">
    <location>
        <position position="252"/>
    </location>
    <ligand>
        <name>Mg(2+)</name>
        <dbReference type="ChEBI" id="CHEBI:18420"/>
    </ligand>
</feature>
<feature type="binding site" evidence="8">
    <location>
        <position position="80"/>
    </location>
    <ligand>
        <name>(6S)-5-formyl-5,6,7,8-tetrahydrofolate</name>
        <dbReference type="ChEBI" id="CHEBI:57457"/>
    </ligand>
</feature>
<comment type="subcellular location">
    <subcellularLocation>
        <location evidence="8">Cytoplasm</location>
    </subcellularLocation>
</comment>
<feature type="binding site" evidence="8">
    <location>
        <position position="227"/>
    </location>
    <ligand>
        <name>K(+)</name>
        <dbReference type="ChEBI" id="CHEBI:29103"/>
    </ligand>
</feature>
<dbReference type="InterPro" id="IPR018948">
    <property type="entry name" value="GTP-bd_TrmE_N"/>
</dbReference>
<keyword evidence="8" id="KW-0479">Metal-binding</keyword>
<dbReference type="InterPro" id="IPR025867">
    <property type="entry name" value="MnmE_helical"/>
</dbReference>
<feature type="domain" description="TrmE-type G" evidence="10">
    <location>
        <begin position="217"/>
        <end position="365"/>
    </location>
</feature>
<dbReference type="CDD" id="cd14858">
    <property type="entry name" value="TrmE_N"/>
    <property type="match status" value="1"/>
</dbReference>
<evidence type="ECO:0000256" key="5">
    <source>
        <dbReference type="ARBA" id="ARBA00022842"/>
    </source>
</evidence>
<comment type="caution">
    <text evidence="8">Lacks conserved residue(s) required for the propagation of feature annotation.</text>
</comment>
<dbReference type="EMBL" id="WUML01000007">
    <property type="protein sequence ID" value="MXO00776.1"/>
    <property type="molecule type" value="Genomic_DNA"/>
</dbReference>
<feature type="binding site" evidence="8">
    <location>
        <position position="251"/>
    </location>
    <ligand>
        <name>K(+)</name>
        <dbReference type="ChEBI" id="CHEBI:29103"/>
    </ligand>
</feature>
<dbReference type="AlphaFoldDB" id="A0A6N8TF26"/>
<dbReference type="GO" id="GO:0002098">
    <property type="term" value="P:tRNA wobble uridine modification"/>
    <property type="evidence" value="ECO:0007669"/>
    <property type="project" value="TreeGrafter"/>
</dbReference>
<dbReference type="NCBIfam" id="TIGR00450">
    <property type="entry name" value="mnmE_trmE_thdF"/>
    <property type="match status" value="1"/>
</dbReference>
<proteinExistence type="inferred from homology"/>
<comment type="cofactor">
    <cofactor evidence="8">
        <name>K(+)</name>
        <dbReference type="ChEBI" id="CHEBI:29103"/>
    </cofactor>
    <text evidence="8">Binds 1 potassium ion per subunit.</text>
</comment>
<evidence type="ECO:0000256" key="3">
    <source>
        <dbReference type="ARBA" id="ARBA00022741"/>
    </source>
</evidence>
<dbReference type="PROSITE" id="PS51709">
    <property type="entry name" value="G_TRME"/>
    <property type="match status" value="1"/>
</dbReference>
<evidence type="ECO:0000259" key="10">
    <source>
        <dbReference type="PROSITE" id="PS51709"/>
    </source>
</evidence>
<comment type="subunit">
    <text evidence="8">Homodimer. Heterotetramer of two MnmE and two MnmG subunits.</text>
</comment>
<dbReference type="OrthoDB" id="9805918at2"/>
<feature type="binding site" evidence="8">
    <location>
        <position position="120"/>
    </location>
    <ligand>
        <name>(6S)-5-formyl-5,6,7,8-tetrahydrofolate</name>
        <dbReference type="ChEBI" id="CHEBI:57457"/>
    </ligand>
</feature>
<dbReference type="InterPro" id="IPR027417">
    <property type="entry name" value="P-loop_NTPase"/>
</dbReference>
<evidence type="ECO:0000313" key="11">
    <source>
        <dbReference type="EMBL" id="MXO00776.1"/>
    </source>
</evidence>
<dbReference type="Pfam" id="PF01926">
    <property type="entry name" value="MMR_HSR1"/>
    <property type="match status" value="1"/>
</dbReference>
<dbReference type="Gene3D" id="3.40.50.300">
    <property type="entry name" value="P-loop containing nucleotide triphosphate hydrolases"/>
    <property type="match status" value="1"/>
</dbReference>
<dbReference type="GO" id="GO:0046872">
    <property type="term" value="F:metal ion binding"/>
    <property type="evidence" value="ECO:0007669"/>
    <property type="project" value="UniProtKB-KW"/>
</dbReference>
<dbReference type="SUPFAM" id="SSF116878">
    <property type="entry name" value="TrmE connector domain"/>
    <property type="match status" value="1"/>
</dbReference>
<dbReference type="SUPFAM" id="SSF52540">
    <property type="entry name" value="P-loop containing nucleoside triphosphate hydrolases"/>
    <property type="match status" value="1"/>
</dbReference>
<feature type="binding site" evidence="8">
    <location>
        <position position="231"/>
    </location>
    <ligand>
        <name>Mg(2+)</name>
        <dbReference type="ChEBI" id="CHEBI:18420"/>
    </ligand>
</feature>
<evidence type="ECO:0000256" key="6">
    <source>
        <dbReference type="ARBA" id="ARBA00022958"/>
    </source>
</evidence>
<feature type="binding site" evidence="8">
    <location>
        <begin position="246"/>
        <end position="252"/>
    </location>
    <ligand>
        <name>GTP</name>
        <dbReference type="ChEBI" id="CHEBI:37565"/>
    </ligand>
</feature>